<evidence type="ECO:0000313" key="1">
    <source>
        <dbReference type="EMBL" id="MBB6578133.1"/>
    </source>
</evidence>
<gene>
    <name evidence="1" type="ORF">HNP33_002213</name>
</gene>
<proteinExistence type="predicted"/>
<reference evidence="1 2" key="1">
    <citation type="submission" date="2020-08" db="EMBL/GenBank/DDBJ databases">
        <title>Functional genomics of gut bacteria from endangered species of beetles.</title>
        <authorList>
            <person name="Carlos-Shanley C."/>
        </authorList>
    </citation>
    <scope>NUCLEOTIDE SEQUENCE [LARGE SCALE GENOMIC DNA]</scope>
    <source>
        <strain evidence="1 2">S00124</strain>
    </source>
</reference>
<protein>
    <submittedName>
        <fullName evidence="1">Uncharacterized protein</fullName>
    </submittedName>
</protein>
<evidence type="ECO:0000313" key="2">
    <source>
        <dbReference type="Proteomes" id="UP000562492"/>
    </source>
</evidence>
<accession>A0ABR6RG57</accession>
<dbReference type="Proteomes" id="UP000562492">
    <property type="component" value="Unassembled WGS sequence"/>
</dbReference>
<organism evidence="1 2">
    <name type="scientific">Comamonas odontotermitis</name>
    <dbReference type="NCBI Taxonomy" id="379895"/>
    <lineage>
        <taxon>Bacteria</taxon>
        <taxon>Pseudomonadati</taxon>
        <taxon>Pseudomonadota</taxon>
        <taxon>Betaproteobacteria</taxon>
        <taxon>Burkholderiales</taxon>
        <taxon>Comamonadaceae</taxon>
        <taxon>Comamonas</taxon>
    </lineage>
</organism>
<dbReference type="EMBL" id="JACHKZ010000012">
    <property type="protein sequence ID" value="MBB6578133.1"/>
    <property type="molecule type" value="Genomic_DNA"/>
</dbReference>
<keyword evidence="2" id="KW-1185">Reference proteome</keyword>
<comment type="caution">
    <text evidence="1">The sequence shown here is derived from an EMBL/GenBank/DDBJ whole genome shotgun (WGS) entry which is preliminary data.</text>
</comment>
<name>A0ABR6RG57_9BURK</name>
<sequence length="41" mass="4785">MNSQFDSNVKYFYNQSNECIAPLCIDKPDERKEARFTGVIL</sequence>